<protein>
    <submittedName>
        <fullName evidence="1">Uncharacterized protein</fullName>
    </submittedName>
</protein>
<dbReference type="EMBL" id="PGFJ01000001">
    <property type="protein sequence ID" value="PJJ85032.1"/>
    <property type="molecule type" value="Genomic_DNA"/>
</dbReference>
<evidence type="ECO:0000313" key="1">
    <source>
        <dbReference type="EMBL" id="PJJ85032.1"/>
    </source>
</evidence>
<gene>
    <name evidence="1" type="ORF">CLV57_2055</name>
</gene>
<evidence type="ECO:0000313" key="2">
    <source>
        <dbReference type="Proteomes" id="UP000242687"/>
    </source>
</evidence>
<accession>A0A2H9VW62</accession>
<dbReference type="OrthoDB" id="798002at2"/>
<dbReference type="AlphaFoldDB" id="A0A2H9VW62"/>
<proteinExistence type="predicted"/>
<name>A0A2H9VW62_9SPHI</name>
<comment type="caution">
    <text evidence="1">The sequence shown here is derived from an EMBL/GenBank/DDBJ whole genome shotgun (WGS) entry which is preliminary data.</text>
</comment>
<dbReference type="RefSeq" id="WP_157799121.1">
    <property type="nucleotide sequence ID" value="NZ_PGFJ01000001.1"/>
</dbReference>
<reference evidence="1 2" key="1">
    <citation type="submission" date="2017-11" db="EMBL/GenBank/DDBJ databases">
        <title>Genomic Encyclopedia of Archaeal and Bacterial Type Strains, Phase II (KMG-II): From Individual Species to Whole Genera.</title>
        <authorList>
            <person name="Goeker M."/>
        </authorList>
    </citation>
    <scope>NUCLEOTIDE SEQUENCE [LARGE SCALE GENOMIC DNA]</scope>
    <source>
        <strain evidence="1 2">DSM 28175</strain>
    </source>
</reference>
<sequence>MKRPIKQLNSTLTGRIISLHQSGYVNDFSIISSTYVQCLQTGETFL</sequence>
<organism evidence="1 2">
    <name type="scientific">Mucilaginibacter auburnensis</name>
    <dbReference type="NCBI Taxonomy" id="1457233"/>
    <lineage>
        <taxon>Bacteria</taxon>
        <taxon>Pseudomonadati</taxon>
        <taxon>Bacteroidota</taxon>
        <taxon>Sphingobacteriia</taxon>
        <taxon>Sphingobacteriales</taxon>
        <taxon>Sphingobacteriaceae</taxon>
        <taxon>Mucilaginibacter</taxon>
    </lineage>
</organism>
<dbReference type="Proteomes" id="UP000242687">
    <property type="component" value="Unassembled WGS sequence"/>
</dbReference>
<keyword evidence="2" id="KW-1185">Reference proteome</keyword>